<feature type="domain" description="CRISPR-associated protein Cas6 C-terminal" evidence="1">
    <location>
        <begin position="72"/>
        <end position="190"/>
    </location>
</feature>
<protein>
    <recommendedName>
        <fullName evidence="1">CRISPR-associated protein Cas6 C-terminal domain-containing protein</fullName>
    </recommendedName>
</protein>
<evidence type="ECO:0000259" key="1">
    <source>
        <dbReference type="Pfam" id="PF10040"/>
    </source>
</evidence>
<dbReference type="RefSeq" id="WP_014248282.1">
    <property type="nucleotide sequence ID" value="NC_016622.1"/>
</dbReference>
<organism evidence="2 3">
    <name type="scientific">Azospirillum lipoferum (strain 4B)</name>
    <dbReference type="NCBI Taxonomy" id="862719"/>
    <lineage>
        <taxon>Bacteria</taxon>
        <taxon>Pseudomonadati</taxon>
        <taxon>Pseudomonadota</taxon>
        <taxon>Alphaproteobacteria</taxon>
        <taxon>Rhodospirillales</taxon>
        <taxon>Azospirillaceae</taxon>
        <taxon>Azospirillum</taxon>
    </lineage>
</organism>
<dbReference type="KEGG" id="ali:AZOLI_2051"/>
<dbReference type="InterPro" id="IPR019267">
    <property type="entry name" value="CRISPR-assoc_Cas6_C"/>
</dbReference>
<dbReference type="HOGENOM" id="CLU_1387812_0_0_5"/>
<proteinExistence type="predicted"/>
<keyword evidence="3" id="KW-1185">Reference proteome</keyword>
<dbReference type="STRING" id="862719.AZOLI_2051"/>
<dbReference type="AlphaFoldDB" id="G7Z1V3"/>
<dbReference type="EMBL" id="FQ311868">
    <property type="protein sequence ID" value="CBS87289.1"/>
    <property type="molecule type" value="Genomic_DNA"/>
</dbReference>
<reference evidence="3" key="1">
    <citation type="journal article" date="2011" name="PLoS Genet.">
        <title>Azospirillum genomes reveal transition of bacteria from aquatic to terrestrial environments.</title>
        <authorList>
            <person name="Wisniewski-Dye F."/>
            <person name="Borziak K."/>
            <person name="Khalsa-Moyers G."/>
            <person name="Alexandre G."/>
            <person name="Sukharnikov L.O."/>
            <person name="Wuichet K."/>
            <person name="Hurst G.B."/>
            <person name="McDonald W.H."/>
            <person name="Robertson J.S."/>
            <person name="Barbe V."/>
            <person name="Calteau A."/>
            <person name="Rouy Z."/>
            <person name="Mangenot S."/>
            <person name="Prigent-Combaret C."/>
            <person name="Normand P."/>
            <person name="Boyer M."/>
            <person name="Siguier P."/>
            <person name="Dessaux Y."/>
            <person name="Elmerich C."/>
            <person name="Condemine G."/>
            <person name="Krishnen G."/>
            <person name="Kennedy I."/>
            <person name="Paterson A.H."/>
            <person name="Gonzalez V."/>
            <person name="Mavingui P."/>
            <person name="Zhulin I.B."/>
        </authorList>
    </citation>
    <scope>NUCLEOTIDE SEQUENCE [LARGE SCALE GENOMIC DNA]</scope>
    <source>
        <strain evidence="3">4B</strain>
    </source>
</reference>
<dbReference type="Pfam" id="PF10040">
    <property type="entry name" value="CRISPR_Cas6"/>
    <property type="match status" value="1"/>
</dbReference>
<sequence>MRNGLSAGVGAPGRGTVSAGGRAVEVVTAWRALAAHRPGGASPGPAAPRLLDRRLETVEGVPVPPAAEAVALEFVTPVCPRGGADLRHGLAGFAGALLNRVFGLARWLDTDVDCDRRALLAAADAVRVDAAGLWPMAWRRGSAKQDRWLPMEGEAGTVFLEGPLGPLLPLLALGAVVHAGARTTFGLGAYRLRVVA</sequence>
<gene>
    <name evidence="2" type="ordered locus">AZOLI_2051</name>
</gene>
<evidence type="ECO:0000313" key="3">
    <source>
        <dbReference type="Proteomes" id="UP000005667"/>
    </source>
</evidence>
<name>G7Z1V3_AZOL4</name>
<evidence type="ECO:0000313" key="2">
    <source>
        <dbReference type="EMBL" id="CBS87289.1"/>
    </source>
</evidence>
<accession>G7Z1V3</accession>
<dbReference type="Proteomes" id="UP000005667">
    <property type="component" value="Chromosome"/>
</dbReference>